<evidence type="ECO:0000256" key="5">
    <source>
        <dbReference type="ARBA" id="ARBA00022723"/>
    </source>
</evidence>
<dbReference type="GO" id="GO:0006511">
    <property type="term" value="P:ubiquitin-dependent protein catabolic process"/>
    <property type="evidence" value="ECO:0007669"/>
    <property type="project" value="UniProtKB-UniRule"/>
</dbReference>
<keyword evidence="7 11" id="KW-0833">Ubl conjugation pathway</keyword>
<dbReference type="InterPro" id="IPR017907">
    <property type="entry name" value="Znf_RING_CS"/>
</dbReference>
<dbReference type="EC" id="2.3.2.27" evidence="11"/>
<evidence type="ECO:0000256" key="7">
    <source>
        <dbReference type="ARBA" id="ARBA00022786"/>
    </source>
</evidence>
<dbReference type="EMBL" id="AMZH03007209">
    <property type="protein sequence ID" value="RRT61881.1"/>
    <property type="molecule type" value="Genomic_DNA"/>
</dbReference>
<evidence type="ECO:0000256" key="9">
    <source>
        <dbReference type="ARBA" id="ARBA00023136"/>
    </source>
</evidence>
<comment type="pathway">
    <text evidence="3 11">Protein modification; protein ubiquitination.</text>
</comment>
<dbReference type="GO" id="GO:0008270">
    <property type="term" value="F:zinc ion binding"/>
    <property type="evidence" value="ECO:0007669"/>
    <property type="project" value="UniProtKB-KW"/>
</dbReference>
<dbReference type="InterPro" id="IPR018957">
    <property type="entry name" value="Znf_C3HC4_RING-type"/>
</dbReference>
<gene>
    <name evidence="14" type="ORF">B296_00033886</name>
</gene>
<name>A0A426ZD23_ENSVE</name>
<feature type="domain" description="RING-type" evidence="13">
    <location>
        <begin position="119"/>
        <end position="160"/>
    </location>
</feature>
<evidence type="ECO:0000256" key="10">
    <source>
        <dbReference type="PROSITE-ProRule" id="PRU00175"/>
    </source>
</evidence>
<keyword evidence="11" id="KW-0812">Transmembrane</keyword>
<keyword evidence="8 11" id="KW-0862">Zinc</keyword>
<dbReference type="PANTHER" id="PTHR12313">
    <property type="entry name" value="E3 UBIQUITIN-PROTEIN LIGASE RNF5-RELATED"/>
    <property type="match status" value="1"/>
</dbReference>
<evidence type="ECO:0000313" key="14">
    <source>
        <dbReference type="EMBL" id="RRT61881.1"/>
    </source>
</evidence>
<dbReference type="GO" id="GO:0061630">
    <property type="term" value="F:ubiquitin protein ligase activity"/>
    <property type="evidence" value="ECO:0007669"/>
    <property type="project" value="UniProtKB-UniRule"/>
</dbReference>
<dbReference type="CDD" id="cd16745">
    <property type="entry name" value="RING-HC_AtRMA-like"/>
    <property type="match status" value="1"/>
</dbReference>
<dbReference type="SMART" id="SM00184">
    <property type="entry name" value="RING"/>
    <property type="match status" value="1"/>
</dbReference>
<evidence type="ECO:0000256" key="11">
    <source>
        <dbReference type="RuleBase" id="RU369090"/>
    </source>
</evidence>
<dbReference type="InterPro" id="IPR001841">
    <property type="entry name" value="Znf_RING"/>
</dbReference>
<dbReference type="InterPro" id="IPR045103">
    <property type="entry name" value="RNF5/RNF185-like"/>
</dbReference>
<organism evidence="14 15">
    <name type="scientific">Ensete ventricosum</name>
    <name type="common">Abyssinian banana</name>
    <name type="synonym">Musa ensete</name>
    <dbReference type="NCBI Taxonomy" id="4639"/>
    <lineage>
        <taxon>Eukaryota</taxon>
        <taxon>Viridiplantae</taxon>
        <taxon>Streptophyta</taxon>
        <taxon>Embryophyta</taxon>
        <taxon>Tracheophyta</taxon>
        <taxon>Spermatophyta</taxon>
        <taxon>Magnoliopsida</taxon>
        <taxon>Liliopsida</taxon>
        <taxon>Zingiberales</taxon>
        <taxon>Musaceae</taxon>
        <taxon>Ensete</taxon>
    </lineage>
</organism>
<dbReference type="GO" id="GO:0005789">
    <property type="term" value="C:endoplasmic reticulum membrane"/>
    <property type="evidence" value="ECO:0007669"/>
    <property type="project" value="UniProtKB-SubCell"/>
</dbReference>
<feature type="region of interest" description="Disordered" evidence="12">
    <location>
        <begin position="87"/>
        <end position="112"/>
    </location>
</feature>
<evidence type="ECO:0000256" key="12">
    <source>
        <dbReference type="SAM" id="MobiDB-lite"/>
    </source>
</evidence>
<evidence type="ECO:0000313" key="15">
    <source>
        <dbReference type="Proteomes" id="UP000287651"/>
    </source>
</evidence>
<dbReference type="InterPro" id="IPR013083">
    <property type="entry name" value="Znf_RING/FYVE/PHD"/>
</dbReference>
<dbReference type="Pfam" id="PF00097">
    <property type="entry name" value="zf-C3HC4"/>
    <property type="match status" value="1"/>
</dbReference>
<dbReference type="PROSITE" id="PS00518">
    <property type="entry name" value="ZF_RING_1"/>
    <property type="match status" value="1"/>
</dbReference>
<comment type="catalytic activity">
    <reaction evidence="1 11">
        <text>S-ubiquitinyl-[E2 ubiquitin-conjugating enzyme]-L-cysteine + [acceptor protein]-L-lysine = [E2 ubiquitin-conjugating enzyme]-L-cysteine + N(6)-ubiquitinyl-[acceptor protein]-L-lysine.</text>
        <dbReference type="EC" id="2.3.2.27"/>
    </reaction>
</comment>
<proteinExistence type="predicted"/>
<keyword evidence="6 10" id="KW-0863">Zinc-finger</keyword>
<evidence type="ECO:0000256" key="4">
    <source>
        <dbReference type="ARBA" id="ARBA00022679"/>
    </source>
</evidence>
<comment type="function">
    <text evidence="11">E3 ubiquitin-protein ligase.</text>
</comment>
<comment type="domain">
    <text evidence="11">The RING-type zinc finger domain is responsible for E3 ligase activity.</text>
</comment>
<evidence type="ECO:0000259" key="13">
    <source>
        <dbReference type="PROSITE" id="PS50089"/>
    </source>
</evidence>
<feature type="transmembrane region" description="Helical" evidence="11">
    <location>
        <begin position="290"/>
        <end position="309"/>
    </location>
</feature>
<evidence type="ECO:0000256" key="6">
    <source>
        <dbReference type="ARBA" id="ARBA00022771"/>
    </source>
</evidence>
<keyword evidence="9 11" id="KW-0472">Membrane</keyword>
<keyword evidence="5 11" id="KW-0479">Metal-binding</keyword>
<dbReference type="AlphaFoldDB" id="A0A426ZD23"/>
<keyword evidence="11" id="KW-1133">Transmembrane helix</keyword>
<dbReference type="Proteomes" id="UP000287651">
    <property type="component" value="Unassembled WGS sequence"/>
</dbReference>
<accession>A0A426ZD23</accession>
<comment type="subcellular location">
    <subcellularLocation>
        <location evidence="2">Endomembrane system</location>
    </subcellularLocation>
    <subcellularLocation>
        <location evidence="11">Endoplasmic reticulum membrane</location>
        <topology evidence="11">Single-pass type IV membrane protein</topology>
    </subcellularLocation>
</comment>
<dbReference type="GO" id="GO:0016567">
    <property type="term" value="P:protein ubiquitination"/>
    <property type="evidence" value="ECO:0007669"/>
    <property type="project" value="UniProtKB-UniPathway"/>
</dbReference>
<sequence length="310" mass="33534">MARSTSGFAVVRWHADSLGYKFRDGMEAAASSVVADACASTPTPPPPIQSSLDRSRGGISFSSVSLLRFDAFALCFPDTGLEVSPMAGGFRQSESADRDPQNSSFGESSGNSEACSFECNICFELARDPVVTRCGHLFCWPCLYRWLNGHSHSSECPVCKAIVEEKMLIPLYGRGDNSIDPRSKSVPDMNIPQRPAGQRPATSPQPDPNQFQYTNPWFMGGAPMASTRFGNLTFSAAIAGLFPLLSFHVHGFPDSTAYGPAAGTPYYNGFHGGHVHRFPGQAHHGQQADVYLKALLFLVGALVITSLVWF</sequence>
<evidence type="ECO:0000256" key="2">
    <source>
        <dbReference type="ARBA" id="ARBA00004308"/>
    </source>
</evidence>
<dbReference type="SUPFAM" id="SSF57850">
    <property type="entry name" value="RING/U-box"/>
    <property type="match status" value="1"/>
</dbReference>
<dbReference type="UniPathway" id="UPA00143"/>
<evidence type="ECO:0000256" key="1">
    <source>
        <dbReference type="ARBA" id="ARBA00000900"/>
    </source>
</evidence>
<feature type="region of interest" description="Disordered" evidence="12">
    <location>
        <begin position="174"/>
        <end position="207"/>
    </location>
</feature>
<comment type="caution">
    <text evidence="14">The sequence shown here is derived from an EMBL/GenBank/DDBJ whole genome shotgun (WGS) entry which is preliminary data.</text>
</comment>
<protein>
    <recommendedName>
        <fullName evidence="11">E3 ubiquitin-protein ligase RMA</fullName>
        <ecNumber evidence="11">2.3.2.27</ecNumber>
    </recommendedName>
    <alternativeName>
        <fullName evidence="11">Protein RING membrane-anchor</fullName>
    </alternativeName>
    <alternativeName>
        <fullName evidence="11">RING-type E3 ubiquitin transferase RMA</fullName>
    </alternativeName>
</protein>
<dbReference type="Gene3D" id="3.30.40.10">
    <property type="entry name" value="Zinc/RING finger domain, C3HC4 (zinc finger)"/>
    <property type="match status" value="1"/>
</dbReference>
<evidence type="ECO:0000256" key="8">
    <source>
        <dbReference type="ARBA" id="ARBA00022833"/>
    </source>
</evidence>
<evidence type="ECO:0000256" key="3">
    <source>
        <dbReference type="ARBA" id="ARBA00004906"/>
    </source>
</evidence>
<feature type="compositionally biased region" description="Low complexity" evidence="12">
    <location>
        <begin position="102"/>
        <end position="112"/>
    </location>
</feature>
<keyword evidence="11" id="KW-0256">Endoplasmic reticulum</keyword>
<dbReference type="PROSITE" id="PS50089">
    <property type="entry name" value="ZF_RING_2"/>
    <property type="match status" value="1"/>
</dbReference>
<reference evidence="14 15" key="1">
    <citation type="journal article" date="2014" name="Agronomy (Basel)">
        <title>A Draft Genome Sequence for Ensete ventricosum, the Drought-Tolerant Tree Against Hunger.</title>
        <authorList>
            <person name="Harrison J."/>
            <person name="Moore K.A."/>
            <person name="Paszkiewicz K."/>
            <person name="Jones T."/>
            <person name="Grant M."/>
            <person name="Ambacheew D."/>
            <person name="Muzemil S."/>
            <person name="Studholme D.J."/>
        </authorList>
    </citation>
    <scope>NUCLEOTIDE SEQUENCE [LARGE SCALE GENOMIC DNA]</scope>
</reference>
<keyword evidence="4 11" id="KW-0808">Transferase</keyword>